<evidence type="ECO:0000313" key="1">
    <source>
        <dbReference type="EMBL" id="MCI36869.1"/>
    </source>
</evidence>
<feature type="non-terminal residue" evidence="1">
    <location>
        <position position="1"/>
    </location>
</feature>
<evidence type="ECO:0000313" key="2">
    <source>
        <dbReference type="Proteomes" id="UP000265520"/>
    </source>
</evidence>
<keyword evidence="2" id="KW-1185">Reference proteome</keyword>
<proteinExistence type="predicted"/>
<dbReference type="Proteomes" id="UP000265520">
    <property type="component" value="Unassembled WGS sequence"/>
</dbReference>
<organism evidence="1 2">
    <name type="scientific">Trifolium medium</name>
    <dbReference type="NCBI Taxonomy" id="97028"/>
    <lineage>
        <taxon>Eukaryota</taxon>
        <taxon>Viridiplantae</taxon>
        <taxon>Streptophyta</taxon>
        <taxon>Embryophyta</taxon>
        <taxon>Tracheophyta</taxon>
        <taxon>Spermatophyta</taxon>
        <taxon>Magnoliopsida</taxon>
        <taxon>eudicotyledons</taxon>
        <taxon>Gunneridae</taxon>
        <taxon>Pentapetalae</taxon>
        <taxon>rosids</taxon>
        <taxon>fabids</taxon>
        <taxon>Fabales</taxon>
        <taxon>Fabaceae</taxon>
        <taxon>Papilionoideae</taxon>
        <taxon>50 kb inversion clade</taxon>
        <taxon>NPAAA clade</taxon>
        <taxon>Hologalegina</taxon>
        <taxon>IRL clade</taxon>
        <taxon>Trifolieae</taxon>
        <taxon>Trifolium</taxon>
    </lineage>
</organism>
<comment type="caution">
    <text evidence="1">The sequence shown here is derived from an EMBL/GenBank/DDBJ whole genome shotgun (WGS) entry which is preliminary data.</text>
</comment>
<reference evidence="1 2" key="1">
    <citation type="journal article" date="2018" name="Front. Plant Sci.">
        <title>Red Clover (Trifolium pratense) and Zigzag Clover (T. medium) - A Picture of Genomic Similarities and Differences.</title>
        <authorList>
            <person name="Dluhosova J."/>
            <person name="Istvanek J."/>
            <person name="Nedelnik J."/>
            <person name="Repkova J."/>
        </authorList>
    </citation>
    <scope>NUCLEOTIDE SEQUENCE [LARGE SCALE GENOMIC DNA]</scope>
    <source>
        <strain evidence="2">cv. 10/8</strain>
        <tissue evidence="1">Leaf</tissue>
    </source>
</reference>
<accession>A0A392RKR1</accession>
<dbReference type="EMBL" id="LXQA010238306">
    <property type="protein sequence ID" value="MCI36869.1"/>
    <property type="molecule type" value="Genomic_DNA"/>
</dbReference>
<dbReference type="AlphaFoldDB" id="A0A392RKR1"/>
<protein>
    <submittedName>
        <fullName evidence="1">Uncharacterized protein</fullName>
    </submittedName>
</protein>
<name>A0A392RKR1_9FABA</name>
<sequence>TVGAAGSGNENEPLLKEILSEVKAAVDAGTTSRENEPLLQQILVEVKLINAGMEVLIQRLTKK</sequence>